<dbReference type="PANTHER" id="PTHR35332">
    <property type="entry name" value="REGULATION OF ENOLASE PROTEIN 1"/>
    <property type="match status" value="1"/>
</dbReference>
<dbReference type="InterPro" id="IPR013320">
    <property type="entry name" value="ConA-like_dom_sf"/>
</dbReference>
<dbReference type="GO" id="GO:0005975">
    <property type="term" value="P:carbohydrate metabolic process"/>
    <property type="evidence" value="ECO:0007669"/>
    <property type="project" value="UniProtKB-ARBA"/>
</dbReference>
<organism evidence="3 4">
    <name type="scientific">Hymenobacter aerilatus</name>
    <dbReference type="NCBI Taxonomy" id="2932251"/>
    <lineage>
        <taxon>Bacteria</taxon>
        <taxon>Pseudomonadati</taxon>
        <taxon>Bacteroidota</taxon>
        <taxon>Cytophagia</taxon>
        <taxon>Cytophagales</taxon>
        <taxon>Hymenobacteraceae</taxon>
        <taxon>Hymenobacter</taxon>
    </lineage>
</organism>
<accession>A0A8T9SS52</accession>
<name>A0A8T9SS52_9BACT</name>
<dbReference type="Proteomes" id="UP000829925">
    <property type="component" value="Chromosome"/>
</dbReference>
<sequence length="248" mass="27493">MKNRSNALLLALALLAACNTNTPSTGTAVEKHNPAEATKQPDTSPGDSCNVQFAGITFTRSLNGAAQNATVNGNVLTLRSDAKRDNFNDPDGKLSNHTAPVLLTQVDNTKPFTFTAKVEPEFLETYDAGVLYVYLRPDLWQKFAYERDERARTRIVSVRTIGTSDDNNHDQLKAKSVYLKISSDTKTIGYYYSLDQRQWELARLYKNDYPATIWLGVSAQSPMGKGMSTRFEDCSLTATSVSDFRLGQ</sequence>
<dbReference type="Gene3D" id="2.60.120.200">
    <property type="match status" value="1"/>
</dbReference>
<dbReference type="InterPro" id="IPR009784">
    <property type="entry name" value="DUF1349"/>
</dbReference>
<dbReference type="SUPFAM" id="SSF49899">
    <property type="entry name" value="Concanavalin A-like lectins/glucanases"/>
    <property type="match status" value="1"/>
</dbReference>
<evidence type="ECO:0000256" key="2">
    <source>
        <dbReference type="SAM" id="SignalP"/>
    </source>
</evidence>
<dbReference type="AlphaFoldDB" id="A0A8T9SS52"/>
<keyword evidence="4" id="KW-1185">Reference proteome</keyword>
<evidence type="ECO:0000313" key="3">
    <source>
        <dbReference type="EMBL" id="UOR04958.1"/>
    </source>
</evidence>
<dbReference type="PANTHER" id="PTHR35332:SF2">
    <property type="entry name" value="REGULATION OF ENOLASE PROTEIN 1"/>
    <property type="match status" value="1"/>
</dbReference>
<dbReference type="GO" id="GO:0004553">
    <property type="term" value="F:hydrolase activity, hydrolyzing O-glycosyl compounds"/>
    <property type="evidence" value="ECO:0007669"/>
    <property type="project" value="UniProtKB-ARBA"/>
</dbReference>
<gene>
    <name evidence="3" type="ORF">MUN82_18715</name>
</gene>
<keyword evidence="2" id="KW-0732">Signal</keyword>
<evidence type="ECO:0000313" key="4">
    <source>
        <dbReference type="Proteomes" id="UP000829925"/>
    </source>
</evidence>
<dbReference type="PROSITE" id="PS51257">
    <property type="entry name" value="PROKAR_LIPOPROTEIN"/>
    <property type="match status" value="1"/>
</dbReference>
<dbReference type="RefSeq" id="WP_245092858.1">
    <property type="nucleotide sequence ID" value="NZ_CP095053.1"/>
</dbReference>
<proteinExistence type="predicted"/>
<dbReference type="Pfam" id="PF07081">
    <property type="entry name" value="DUF1349"/>
    <property type="match status" value="1"/>
</dbReference>
<feature type="chain" id="PRO_5035747555" evidence="2">
    <location>
        <begin position="23"/>
        <end position="248"/>
    </location>
</feature>
<dbReference type="KEGG" id="haei:MUN82_18715"/>
<feature type="region of interest" description="Disordered" evidence="1">
    <location>
        <begin position="25"/>
        <end position="46"/>
    </location>
</feature>
<reference evidence="3 4" key="1">
    <citation type="submission" date="2022-04" db="EMBL/GenBank/DDBJ databases">
        <title>Hymenobacter sp. isolated from the air.</title>
        <authorList>
            <person name="Won M."/>
            <person name="Lee C.-M."/>
            <person name="Woen H.-Y."/>
            <person name="Kwon S.-W."/>
        </authorList>
    </citation>
    <scope>NUCLEOTIDE SEQUENCE [LARGE SCALE GENOMIC DNA]</scope>
    <source>
        <strain evidence="4">5413 J-13</strain>
    </source>
</reference>
<protein>
    <submittedName>
        <fullName evidence="3">DUF1349 domain-containing protein</fullName>
    </submittedName>
</protein>
<evidence type="ECO:0000256" key="1">
    <source>
        <dbReference type="SAM" id="MobiDB-lite"/>
    </source>
</evidence>
<dbReference type="EMBL" id="CP095053">
    <property type="protein sequence ID" value="UOR04958.1"/>
    <property type="molecule type" value="Genomic_DNA"/>
</dbReference>
<feature type="signal peptide" evidence="2">
    <location>
        <begin position="1"/>
        <end position="22"/>
    </location>
</feature>